<dbReference type="InterPro" id="IPR011990">
    <property type="entry name" value="TPR-like_helical_dom_sf"/>
</dbReference>
<name>A0ABW3N3C8_9FLAO</name>
<keyword evidence="2" id="KW-0732">Signal</keyword>
<evidence type="ECO:0000256" key="1">
    <source>
        <dbReference type="SAM" id="Coils"/>
    </source>
</evidence>
<dbReference type="InterPro" id="IPR019734">
    <property type="entry name" value="TPR_rpt"/>
</dbReference>
<keyword evidence="4" id="KW-1185">Reference proteome</keyword>
<organism evidence="3 4">
    <name type="scientific">Winogradskyella litorisediminis</name>
    <dbReference type="NCBI Taxonomy" id="1156618"/>
    <lineage>
        <taxon>Bacteria</taxon>
        <taxon>Pseudomonadati</taxon>
        <taxon>Bacteroidota</taxon>
        <taxon>Flavobacteriia</taxon>
        <taxon>Flavobacteriales</taxon>
        <taxon>Flavobacteriaceae</taxon>
        <taxon>Winogradskyella</taxon>
    </lineage>
</organism>
<sequence length="469" mass="53097">MMKTKITLLLLALVVGFNTSYSQQNEECMNNLSIFSSYAKNKKFDEAYDAWKIVRTKCPGFNQLVYADSKKNGGGQNILEHKIDNSTGAEKVAFIKDLLKLYEEYNQYYASKFPKGEMLSEMGKLSYKYKKDLGVSTAEVYNIFDRAYKEDLKNFDDPNALYTYFTLKVEMYDAGAKSIEDTQSLFDKYDDINEKIEAEVNKATEKLNSYVKKEEAGTELTKKEGQYKRYYTQILNAFDTVSESLDGIVNERGTCEVLIPIYQKNFEENKNDAQWLQRAMNKMGQKDCTDDPMFEKLVAQKNTVEPDATTAYYLGVLNEKKGDNAAAEKYYAQAEQLETDPLKKWKFVFARAEKNKKKGAYAKARSLYREALNLNPSKGTPHLRIAAMYASSANNCGNSVYEKRATYWAAADEAAKAGRVDGRLKSAAARTVASYEATAPDKTMNFSEGKNAGDPIKIGCWIGVTTRVR</sequence>
<gene>
    <name evidence="3" type="ORF">ACFQ1Q_02745</name>
</gene>
<proteinExistence type="predicted"/>
<accession>A0ABW3N3C8</accession>
<evidence type="ECO:0000256" key="2">
    <source>
        <dbReference type="SAM" id="SignalP"/>
    </source>
</evidence>
<evidence type="ECO:0008006" key="5">
    <source>
        <dbReference type="Google" id="ProtNLM"/>
    </source>
</evidence>
<dbReference type="SUPFAM" id="SSF48452">
    <property type="entry name" value="TPR-like"/>
    <property type="match status" value="1"/>
</dbReference>
<feature type="chain" id="PRO_5046793551" description="Tetratricopeptide repeat protein" evidence="2">
    <location>
        <begin position="25"/>
        <end position="469"/>
    </location>
</feature>
<dbReference type="EMBL" id="JBHTJL010000009">
    <property type="protein sequence ID" value="MFD1062152.1"/>
    <property type="molecule type" value="Genomic_DNA"/>
</dbReference>
<evidence type="ECO:0000313" key="3">
    <source>
        <dbReference type="EMBL" id="MFD1062152.1"/>
    </source>
</evidence>
<protein>
    <recommendedName>
        <fullName evidence="5">Tetratricopeptide repeat protein</fullName>
    </recommendedName>
</protein>
<reference evidence="4" key="1">
    <citation type="journal article" date="2019" name="Int. J. Syst. Evol. Microbiol.">
        <title>The Global Catalogue of Microorganisms (GCM) 10K type strain sequencing project: providing services to taxonomists for standard genome sequencing and annotation.</title>
        <authorList>
            <consortium name="The Broad Institute Genomics Platform"/>
            <consortium name="The Broad Institute Genome Sequencing Center for Infectious Disease"/>
            <person name="Wu L."/>
            <person name="Ma J."/>
        </authorList>
    </citation>
    <scope>NUCLEOTIDE SEQUENCE [LARGE SCALE GENOMIC DNA]</scope>
    <source>
        <strain evidence="4">CCUG 62215</strain>
    </source>
</reference>
<feature type="signal peptide" evidence="2">
    <location>
        <begin position="1"/>
        <end position="24"/>
    </location>
</feature>
<comment type="caution">
    <text evidence="3">The sequence shown here is derived from an EMBL/GenBank/DDBJ whole genome shotgun (WGS) entry which is preliminary data.</text>
</comment>
<dbReference type="Proteomes" id="UP001597013">
    <property type="component" value="Unassembled WGS sequence"/>
</dbReference>
<keyword evidence="1" id="KW-0175">Coiled coil</keyword>
<dbReference type="SMART" id="SM00028">
    <property type="entry name" value="TPR"/>
    <property type="match status" value="2"/>
</dbReference>
<evidence type="ECO:0000313" key="4">
    <source>
        <dbReference type="Proteomes" id="UP001597013"/>
    </source>
</evidence>
<feature type="coiled-coil region" evidence="1">
    <location>
        <begin position="186"/>
        <end position="213"/>
    </location>
</feature>
<dbReference type="Gene3D" id="1.25.40.10">
    <property type="entry name" value="Tetratricopeptide repeat domain"/>
    <property type="match status" value="1"/>
</dbReference>